<dbReference type="AlphaFoldDB" id="A0A6G2CN67"/>
<accession>A0A6G2CN67</accession>
<sequence length="214" mass="24563">MAEKKVDLKTMTRKEKKDYIWYYYKSHMMMGLFAVLLVGSLIYDVMTKDKIIFSLTLFGEAESGVQIEEIQQDLTQLVAPEATKKEKVLVQFYGLNEVETSFDEMTDLYQQKMISQIAAQELDLVIMGESDFGFYAEEKMFEALNEISGIDWNLVEETQLIKDEQTDLVYGIKMAGSQLLNRINYDTNGKVLALINNSLNKEMAVDVINQLLSE</sequence>
<comment type="caution">
    <text evidence="1">The sequence shown here is derived from an EMBL/GenBank/DDBJ whole genome shotgun (WGS) entry which is preliminary data.</text>
</comment>
<evidence type="ECO:0000313" key="1">
    <source>
        <dbReference type="EMBL" id="MTL94336.1"/>
    </source>
</evidence>
<dbReference type="EMBL" id="WMQV01000013">
    <property type="protein sequence ID" value="MTL94336.1"/>
    <property type="molecule type" value="Genomic_DNA"/>
</dbReference>
<protein>
    <submittedName>
        <fullName evidence="1">Uncharacterized protein</fullName>
    </submittedName>
</protein>
<reference evidence="1" key="1">
    <citation type="journal article" date="2019" name="Nat. Med.">
        <title>A library of human gut bacterial isolates paired with longitudinal multiomics data enables mechanistic microbiome research.</title>
        <authorList>
            <person name="Poyet M."/>
            <person name="Groussin M."/>
            <person name="Gibbons S.M."/>
            <person name="Avila-Pacheco J."/>
            <person name="Jiang X."/>
            <person name="Kearney S.M."/>
            <person name="Perrotta A.R."/>
            <person name="Berdy B."/>
            <person name="Zhao S."/>
            <person name="Lieberman T.D."/>
            <person name="Swanson P.K."/>
            <person name="Smith M."/>
            <person name="Roesemann S."/>
            <person name="Alexander J.E."/>
            <person name="Rich S.A."/>
            <person name="Livny J."/>
            <person name="Vlamakis H."/>
            <person name="Clish C."/>
            <person name="Bullock K."/>
            <person name="Deik A."/>
            <person name="Scott J."/>
            <person name="Pierce K.A."/>
            <person name="Xavier R.J."/>
            <person name="Alm E.J."/>
        </authorList>
    </citation>
    <scope>NUCLEOTIDE SEQUENCE</scope>
    <source>
        <strain evidence="1">BIOML-A179</strain>
    </source>
</reference>
<gene>
    <name evidence="1" type="ORF">GMA64_07335</name>
</gene>
<dbReference type="RefSeq" id="WP_129821368.1">
    <property type="nucleotide sequence ID" value="NZ_RCYV01000005.1"/>
</dbReference>
<proteinExistence type="predicted"/>
<name>A0A6G2CN67_9FIRM</name>
<organism evidence="1">
    <name type="scientific">Turicibacter sanguinis</name>
    <dbReference type="NCBI Taxonomy" id="154288"/>
    <lineage>
        <taxon>Bacteria</taxon>
        <taxon>Bacillati</taxon>
        <taxon>Bacillota</taxon>
        <taxon>Erysipelotrichia</taxon>
        <taxon>Erysipelotrichales</taxon>
        <taxon>Turicibacteraceae</taxon>
        <taxon>Turicibacter</taxon>
    </lineage>
</organism>